<dbReference type="GO" id="GO:0005737">
    <property type="term" value="C:cytoplasm"/>
    <property type="evidence" value="ECO:0007669"/>
    <property type="project" value="InterPro"/>
</dbReference>
<accession>X1R3R7</accession>
<dbReference type="GO" id="GO:0051499">
    <property type="term" value="F:D-aminoacyl-tRNA deacylase activity"/>
    <property type="evidence" value="ECO:0007669"/>
    <property type="project" value="InterPro"/>
</dbReference>
<dbReference type="InterPro" id="IPR003732">
    <property type="entry name" value="Daa-tRNA_deacyls_DTD"/>
</dbReference>
<dbReference type="Gene3D" id="3.50.80.10">
    <property type="entry name" value="D-tyrosyl-tRNA(Tyr) deacylase"/>
    <property type="match status" value="1"/>
</dbReference>
<sequence length="49" mass="5545">IPLYENFVEKLGFYLEKEIKTGEFGALMQVSLVNDGPVTIIIDTKNKDN</sequence>
<evidence type="ECO:0000313" key="1">
    <source>
        <dbReference type="EMBL" id="GAI75178.1"/>
    </source>
</evidence>
<dbReference type="InterPro" id="IPR023509">
    <property type="entry name" value="DTD-like_sf"/>
</dbReference>
<dbReference type="Pfam" id="PF02580">
    <property type="entry name" value="Tyr_Deacylase"/>
    <property type="match status" value="1"/>
</dbReference>
<gene>
    <name evidence="1" type="ORF">S12H4_22377</name>
</gene>
<evidence type="ECO:0008006" key="2">
    <source>
        <dbReference type="Google" id="ProtNLM"/>
    </source>
</evidence>
<proteinExistence type="predicted"/>
<name>X1R3R7_9ZZZZ</name>
<dbReference type="EMBL" id="BARW01011660">
    <property type="protein sequence ID" value="GAI75178.1"/>
    <property type="molecule type" value="Genomic_DNA"/>
</dbReference>
<protein>
    <recommendedName>
        <fullName evidence="2">D-tyrosyl-tRNA(Tyr) deacylase</fullName>
    </recommendedName>
</protein>
<organism evidence="1">
    <name type="scientific">marine sediment metagenome</name>
    <dbReference type="NCBI Taxonomy" id="412755"/>
    <lineage>
        <taxon>unclassified sequences</taxon>
        <taxon>metagenomes</taxon>
        <taxon>ecological metagenomes</taxon>
    </lineage>
</organism>
<reference evidence="1" key="1">
    <citation type="journal article" date="2014" name="Front. Microbiol.">
        <title>High frequency of phylogenetically diverse reductive dehalogenase-homologous genes in deep subseafloor sedimentary metagenomes.</title>
        <authorList>
            <person name="Kawai M."/>
            <person name="Futagami T."/>
            <person name="Toyoda A."/>
            <person name="Takaki Y."/>
            <person name="Nishi S."/>
            <person name="Hori S."/>
            <person name="Arai W."/>
            <person name="Tsubouchi T."/>
            <person name="Morono Y."/>
            <person name="Uchiyama I."/>
            <person name="Ito T."/>
            <person name="Fujiyama A."/>
            <person name="Inagaki F."/>
            <person name="Takami H."/>
        </authorList>
    </citation>
    <scope>NUCLEOTIDE SEQUENCE</scope>
    <source>
        <strain evidence="1">Expedition CK06-06</strain>
    </source>
</reference>
<comment type="caution">
    <text evidence="1">The sequence shown here is derived from an EMBL/GenBank/DDBJ whole genome shotgun (WGS) entry which is preliminary data.</text>
</comment>
<dbReference type="AlphaFoldDB" id="X1R3R7"/>
<dbReference type="SUPFAM" id="SSF69500">
    <property type="entry name" value="DTD-like"/>
    <property type="match status" value="1"/>
</dbReference>
<feature type="non-terminal residue" evidence="1">
    <location>
        <position position="1"/>
    </location>
</feature>